<dbReference type="EMBL" id="JABTTQ020000009">
    <property type="protein sequence ID" value="KAK6149456.1"/>
    <property type="molecule type" value="Genomic_DNA"/>
</dbReference>
<accession>A0ABR0WR79</accession>
<protein>
    <recommendedName>
        <fullName evidence="1">25S rRNA (uridine-N(3))-methyltransferase BMT5-like domain-containing protein</fullName>
    </recommendedName>
</protein>
<name>A0ABR0WR79_REHGL</name>
<evidence type="ECO:0000313" key="3">
    <source>
        <dbReference type="Proteomes" id="UP001318860"/>
    </source>
</evidence>
<feature type="domain" description="25S rRNA (uridine-N(3))-methyltransferase BMT5-like" evidence="1">
    <location>
        <begin position="5"/>
        <end position="134"/>
    </location>
</feature>
<evidence type="ECO:0000259" key="1">
    <source>
        <dbReference type="Pfam" id="PF10354"/>
    </source>
</evidence>
<evidence type="ECO:0000313" key="2">
    <source>
        <dbReference type="EMBL" id="KAK6149456.1"/>
    </source>
</evidence>
<dbReference type="Pfam" id="PF10354">
    <property type="entry name" value="BMT5-like"/>
    <property type="match status" value="1"/>
</dbReference>
<dbReference type="Proteomes" id="UP001318860">
    <property type="component" value="Unassembled WGS sequence"/>
</dbReference>
<dbReference type="PANTHER" id="PTHR11538:SF89">
    <property type="entry name" value="PROTEIN, PUTATIVE (DUF2431)-RELATED"/>
    <property type="match status" value="1"/>
</dbReference>
<keyword evidence="3" id="KW-1185">Reference proteome</keyword>
<proteinExistence type="predicted"/>
<comment type="caution">
    <text evidence="2">The sequence shown here is derived from an EMBL/GenBank/DDBJ whole genome shotgun (WGS) entry which is preliminary data.</text>
</comment>
<dbReference type="InterPro" id="IPR019446">
    <property type="entry name" value="BMT5-like"/>
</dbReference>
<sequence length="156" mass="17813">MLGIKHPSAAANLAFLESKGCTIMHNVDAGTMSQHVGLKHRKFDRIVFNFPHAGYTSSAEHSSYQISRHQDVVRGFLKNGYNMVTEKGEIHITHKTAYPFSRWEIEELGHKAELELIQKAEFYIWEYPGYENKRGDGNWSNSSFPVGQSTTFKFIC</sequence>
<reference evidence="2 3" key="1">
    <citation type="journal article" date="2021" name="Comput. Struct. Biotechnol. J.">
        <title>De novo genome assembly of the potent medicinal plant Rehmannia glutinosa using nanopore technology.</title>
        <authorList>
            <person name="Ma L."/>
            <person name="Dong C."/>
            <person name="Song C."/>
            <person name="Wang X."/>
            <person name="Zheng X."/>
            <person name="Niu Y."/>
            <person name="Chen S."/>
            <person name="Feng W."/>
        </authorList>
    </citation>
    <scope>NUCLEOTIDE SEQUENCE [LARGE SCALE GENOMIC DNA]</scope>
    <source>
        <strain evidence="2">DH-2019</strain>
    </source>
</reference>
<gene>
    <name evidence="2" type="ORF">DH2020_016981</name>
</gene>
<organism evidence="2 3">
    <name type="scientific">Rehmannia glutinosa</name>
    <name type="common">Chinese foxglove</name>
    <dbReference type="NCBI Taxonomy" id="99300"/>
    <lineage>
        <taxon>Eukaryota</taxon>
        <taxon>Viridiplantae</taxon>
        <taxon>Streptophyta</taxon>
        <taxon>Embryophyta</taxon>
        <taxon>Tracheophyta</taxon>
        <taxon>Spermatophyta</taxon>
        <taxon>Magnoliopsida</taxon>
        <taxon>eudicotyledons</taxon>
        <taxon>Gunneridae</taxon>
        <taxon>Pentapetalae</taxon>
        <taxon>asterids</taxon>
        <taxon>lamiids</taxon>
        <taxon>Lamiales</taxon>
        <taxon>Orobanchaceae</taxon>
        <taxon>Rehmannieae</taxon>
        <taxon>Rehmannia</taxon>
    </lineage>
</organism>
<dbReference type="PANTHER" id="PTHR11538">
    <property type="entry name" value="PHENYLALANYL-TRNA SYNTHETASE"/>
    <property type="match status" value="1"/>
</dbReference>